<feature type="region of interest" description="Disordered" evidence="5">
    <location>
        <begin position="400"/>
        <end position="525"/>
    </location>
</feature>
<evidence type="ECO:0000256" key="2">
    <source>
        <dbReference type="ARBA" id="ARBA00022692"/>
    </source>
</evidence>
<keyword evidence="2 6" id="KW-0812">Transmembrane</keyword>
<dbReference type="PANTHER" id="PTHR22911:SF6">
    <property type="entry name" value="SOLUTE CARRIER FAMILY 35 MEMBER G1"/>
    <property type="match status" value="1"/>
</dbReference>
<evidence type="ECO:0000256" key="6">
    <source>
        <dbReference type="SAM" id="Phobius"/>
    </source>
</evidence>
<evidence type="ECO:0000259" key="7">
    <source>
        <dbReference type="Pfam" id="PF00892"/>
    </source>
</evidence>
<feature type="transmembrane region" description="Helical" evidence="6">
    <location>
        <begin position="288"/>
        <end position="308"/>
    </location>
</feature>
<dbReference type="GO" id="GO:0016020">
    <property type="term" value="C:membrane"/>
    <property type="evidence" value="ECO:0007669"/>
    <property type="project" value="UniProtKB-SubCell"/>
</dbReference>
<evidence type="ECO:0000256" key="5">
    <source>
        <dbReference type="SAM" id="MobiDB-lite"/>
    </source>
</evidence>
<dbReference type="EMBL" id="NIDF01000117">
    <property type="protein sequence ID" value="TYJ52774.1"/>
    <property type="molecule type" value="Genomic_DNA"/>
</dbReference>
<keyword evidence="3 6" id="KW-1133">Transmembrane helix</keyword>
<keyword evidence="4 6" id="KW-0472">Membrane</keyword>
<dbReference type="AlphaFoldDB" id="A0A5D3APL7"/>
<evidence type="ECO:0000313" key="8">
    <source>
        <dbReference type="EMBL" id="TYJ52774.1"/>
    </source>
</evidence>
<organism evidence="8 9">
    <name type="scientific">Cryptococcus floricola</name>
    <dbReference type="NCBI Taxonomy" id="2591691"/>
    <lineage>
        <taxon>Eukaryota</taxon>
        <taxon>Fungi</taxon>
        <taxon>Dikarya</taxon>
        <taxon>Basidiomycota</taxon>
        <taxon>Agaricomycotina</taxon>
        <taxon>Tremellomycetes</taxon>
        <taxon>Tremellales</taxon>
        <taxon>Cryptococcaceae</taxon>
        <taxon>Cryptococcus</taxon>
    </lineage>
</organism>
<name>A0A5D3APL7_9TREE</name>
<feature type="region of interest" description="Disordered" evidence="5">
    <location>
        <begin position="1"/>
        <end position="35"/>
    </location>
</feature>
<proteinExistence type="predicted"/>
<dbReference type="InterPro" id="IPR000620">
    <property type="entry name" value="EamA_dom"/>
</dbReference>
<feature type="transmembrane region" description="Helical" evidence="6">
    <location>
        <begin position="178"/>
        <end position="196"/>
    </location>
</feature>
<accession>A0A5D3APL7</accession>
<protein>
    <recommendedName>
        <fullName evidence="7">EamA domain-containing protein</fullName>
    </recommendedName>
</protein>
<feature type="compositionally biased region" description="Basic and acidic residues" evidence="5">
    <location>
        <begin position="404"/>
        <end position="413"/>
    </location>
</feature>
<dbReference type="InterPro" id="IPR037185">
    <property type="entry name" value="EmrE-like"/>
</dbReference>
<evidence type="ECO:0000256" key="4">
    <source>
        <dbReference type="ARBA" id="ARBA00023136"/>
    </source>
</evidence>
<feature type="transmembrane region" description="Helical" evidence="6">
    <location>
        <begin position="380"/>
        <end position="400"/>
    </location>
</feature>
<evidence type="ECO:0000256" key="3">
    <source>
        <dbReference type="ARBA" id="ARBA00022989"/>
    </source>
</evidence>
<feature type="transmembrane region" description="Helical" evidence="6">
    <location>
        <begin position="256"/>
        <end position="276"/>
    </location>
</feature>
<feature type="domain" description="EamA" evidence="7">
    <location>
        <begin position="261"/>
        <end position="392"/>
    </location>
</feature>
<evidence type="ECO:0000313" key="9">
    <source>
        <dbReference type="Proteomes" id="UP000322245"/>
    </source>
</evidence>
<feature type="transmembrane region" description="Helical" evidence="6">
    <location>
        <begin position="74"/>
        <end position="101"/>
    </location>
</feature>
<keyword evidence="9" id="KW-1185">Reference proteome</keyword>
<feature type="transmembrane region" description="Helical" evidence="6">
    <location>
        <begin position="354"/>
        <end position="374"/>
    </location>
</feature>
<feature type="compositionally biased region" description="Gly residues" evidence="5">
    <location>
        <begin position="472"/>
        <end position="484"/>
    </location>
</feature>
<feature type="transmembrane region" description="Helical" evidence="6">
    <location>
        <begin position="113"/>
        <end position="134"/>
    </location>
</feature>
<feature type="transmembrane region" description="Helical" evidence="6">
    <location>
        <begin position="323"/>
        <end position="342"/>
    </location>
</feature>
<evidence type="ECO:0000256" key="1">
    <source>
        <dbReference type="ARBA" id="ARBA00004141"/>
    </source>
</evidence>
<reference evidence="8 9" key="1">
    <citation type="submission" date="2017-05" db="EMBL/GenBank/DDBJ databases">
        <title>The Genome Sequence of Tsuchiyaea wingfieldii DSM 27421.</title>
        <authorList>
            <person name="Cuomo C."/>
            <person name="Passer A."/>
            <person name="Billmyre B."/>
            <person name="Heitman J."/>
        </authorList>
    </citation>
    <scope>NUCLEOTIDE SEQUENCE [LARGE SCALE GENOMIC DNA]</scope>
    <source>
        <strain evidence="8 9">DSM 27421</strain>
    </source>
</reference>
<dbReference type="PANTHER" id="PTHR22911">
    <property type="entry name" value="ACYL-MALONYL CONDENSING ENZYME-RELATED"/>
    <property type="match status" value="1"/>
</dbReference>
<comment type="subcellular location">
    <subcellularLocation>
        <location evidence="1">Membrane</location>
        <topology evidence="1">Multi-pass membrane protein</topology>
    </subcellularLocation>
</comment>
<dbReference type="SUPFAM" id="SSF103481">
    <property type="entry name" value="Multidrug resistance efflux transporter EmrE"/>
    <property type="match status" value="2"/>
</dbReference>
<gene>
    <name evidence="8" type="ORF">B9479_006625</name>
</gene>
<feature type="compositionally biased region" description="Polar residues" evidence="5">
    <location>
        <begin position="1"/>
        <end position="11"/>
    </location>
</feature>
<sequence length="525" mass="56048">MSSLSPTQSPSYAPVPLSPVSPTAKRGTLPSFQPPPRAPAVTLNETLNETSNPAQPSLLDSIGAKASERLPPGLVYFVSQNVGLTLVAIAELFFVLMGLTVKYFLSNTEISTFTLIFVRMGITWIFCVISLWLVKRDPNPLLGPPGIRSILVLRGLFGYFGLLAGYQALRGLTLSDSLAIQFLAPSFTAFLGFVFLHETLSRKEVIAGFLCFLGVLLVSRPRFLFGDVSEEKSHHGGGRLDLPPAPGGEEDGVQEIARSAAVAWACVAIVGASLAYTTIRWIGKQAHALHSISYFSIMCTVASGFWLLVRPEPIAWVHSLSDLFFILTIGVFGFAAQTFLTLGLQREKAGRAGLAIYLQVVFSLILEFVIWGTIPSLLSALGTGLILCSAFWAAASHAPFSSTPKRENAKPTDPEALPFSREPSPIPPPNTTFPSRPGAETHYSYDSTPNWLAPTPPNGLVRASSSAVDSGAGSGEGSGDGEGGTLDIPERLKAGSRTGSNGSLGGTRETRVRKQSGTGSERQER</sequence>
<feature type="transmembrane region" description="Helical" evidence="6">
    <location>
        <begin position="146"/>
        <end position="166"/>
    </location>
</feature>
<feature type="compositionally biased region" description="Polar residues" evidence="5">
    <location>
        <begin position="515"/>
        <end position="525"/>
    </location>
</feature>
<feature type="transmembrane region" description="Helical" evidence="6">
    <location>
        <begin position="205"/>
        <end position="223"/>
    </location>
</feature>
<dbReference type="Pfam" id="PF00892">
    <property type="entry name" value="EamA"/>
    <property type="match status" value="2"/>
</dbReference>
<feature type="domain" description="EamA" evidence="7">
    <location>
        <begin position="83"/>
        <end position="219"/>
    </location>
</feature>
<dbReference type="Proteomes" id="UP000322245">
    <property type="component" value="Unassembled WGS sequence"/>
</dbReference>
<comment type="caution">
    <text evidence="8">The sequence shown here is derived from an EMBL/GenBank/DDBJ whole genome shotgun (WGS) entry which is preliminary data.</text>
</comment>